<sequence>MPPHQSNSSALPAGRTGHACVQCRHRKQKCGGFTYDIKCRPCITRGVNCSFQEEVKDLRYNPYLRLRPSRSPPISADSVRPDNDPLPVPASSAAILPTLAAFDHGDAQPLSPALPAPNHGAPADEALPNQIDSLKSRIVDLESRLVAAQSGHADYIHTPSQSRVETSFVHQFKAGQAQSNHQSPIISLGSFSNSNSHSLSPQGGVNTDGPLKALNSIQTHDPVHFEVHDPVTRSVLTEGEAHVIFRLYFSNCHPNAPFLDVELDTDIDRVRSSSVLLFLAILSVGGRFWSASSKTSCWLHPRYTEIVRLLDAEVMRVTLRPNHDDQKLETVQALMLCAHWMPFDLTNVQERYRSRFSEAGAWQCLGLAIRWATALALERSCHTSFLSPETVTREDVQRFRAMLYLVESDHYLALSARRPSYLNPKPLHSVLSNFLRCKYVQSTDIRLASLFKVAYGAHFTGCRPTTIESVEAFDKDVQLIERQFTSSQSDRSMDGFSQHFPFTSLRWYRLSYACAFLDAADPAQRSGKALTWAIEWASQILTHLSRPSATTNNGVLSPIQVQMEPDPSVIDIMSYAIDHYFVVIAYAAFFLVNSWLSNLIDMSLRPTRQHSNGTLIQEATDPSTSLLFRLVDVAARTFEAASPSEGHLARRYAPLLHGMTDLIMSSSNQAQVQAHLQGVGNANAVMPDTNLGPEFQSHHLGDDLWEMWQQAGLEPMIWSNILDDNQLGLS</sequence>
<dbReference type="SUPFAM" id="SSF57701">
    <property type="entry name" value="Zn2/Cys6 DNA-binding domain"/>
    <property type="match status" value="1"/>
</dbReference>
<evidence type="ECO:0000259" key="9">
    <source>
        <dbReference type="PROSITE" id="PS50048"/>
    </source>
</evidence>
<dbReference type="Gene3D" id="4.10.240.10">
    <property type="entry name" value="Zn(2)-C6 fungal-type DNA-binding domain"/>
    <property type="match status" value="1"/>
</dbReference>
<keyword evidence="3" id="KW-0862">Zinc</keyword>
<dbReference type="InterPro" id="IPR001138">
    <property type="entry name" value="Zn2Cys6_DnaBD"/>
</dbReference>
<dbReference type="CDD" id="cd00067">
    <property type="entry name" value="GAL4"/>
    <property type="match status" value="1"/>
</dbReference>
<evidence type="ECO:0000256" key="3">
    <source>
        <dbReference type="ARBA" id="ARBA00022833"/>
    </source>
</evidence>
<comment type="caution">
    <text evidence="10">The sequence shown here is derived from an EMBL/GenBank/DDBJ whole genome shotgun (WGS) entry which is preliminary data.</text>
</comment>
<feature type="domain" description="Zn(2)-C6 fungal-type" evidence="9">
    <location>
        <begin position="19"/>
        <end position="51"/>
    </location>
</feature>
<comment type="subcellular location">
    <subcellularLocation>
        <location evidence="1">Nucleus</location>
    </subcellularLocation>
</comment>
<evidence type="ECO:0000313" key="10">
    <source>
        <dbReference type="EMBL" id="KAL2856993.1"/>
    </source>
</evidence>
<dbReference type="Pfam" id="PF04082">
    <property type="entry name" value="Fungal_trans"/>
    <property type="match status" value="1"/>
</dbReference>
<keyword evidence="6" id="KW-0804">Transcription</keyword>
<dbReference type="PANTHER" id="PTHR31845">
    <property type="entry name" value="FINGER DOMAIN PROTEIN, PUTATIVE-RELATED"/>
    <property type="match status" value="1"/>
</dbReference>
<dbReference type="InterPro" id="IPR007219">
    <property type="entry name" value="XnlR_reg_dom"/>
</dbReference>
<accession>A0ABR4L0I1</accession>
<dbReference type="RefSeq" id="XP_070902857.1">
    <property type="nucleotide sequence ID" value="XM_071048703.1"/>
</dbReference>
<dbReference type="Proteomes" id="UP001610444">
    <property type="component" value="Unassembled WGS sequence"/>
</dbReference>
<evidence type="ECO:0000256" key="5">
    <source>
        <dbReference type="ARBA" id="ARBA00023125"/>
    </source>
</evidence>
<evidence type="ECO:0000256" key="2">
    <source>
        <dbReference type="ARBA" id="ARBA00022723"/>
    </source>
</evidence>
<keyword evidence="7" id="KW-0539">Nucleus</keyword>
<keyword evidence="4" id="KW-0805">Transcription regulation</keyword>
<reference evidence="10 11" key="1">
    <citation type="submission" date="2024-07" db="EMBL/GenBank/DDBJ databases">
        <title>Section-level genome sequencing and comparative genomics of Aspergillus sections Usti and Cavernicolus.</title>
        <authorList>
            <consortium name="Lawrence Berkeley National Laboratory"/>
            <person name="Nybo J.L."/>
            <person name="Vesth T.C."/>
            <person name="Theobald S."/>
            <person name="Frisvad J.C."/>
            <person name="Larsen T.O."/>
            <person name="Kjaerboelling I."/>
            <person name="Rothschild-Mancinelli K."/>
            <person name="Lyhne E.K."/>
            <person name="Kogle M.E."/>
            <person name="Barry K."/>
            <person name="Clum A."/>
            <person name="Na H."/>
            <person name="Ledsgaard L."/>
            <person name="Lin J."/>
            <person name="Lipzen A."/>
            <person name="Kuo A."/>
            <person name="Riley R."/>
            <person name="Mondo S."/>
            <person name="LaButti K."/>
            <person name="Haridas S."/>
            <person name="Pangalinan J."/>
            <person name="Salamov A.A."/>
            <person name="Simmons B.A."/>
            <person name="Magnuson J.K."/>
            <person name="Chen J."/>
            <person name="Drula E."/>
            <person name="Henrissat B."/>
            <person name="Wiebenga A."/>
            <person name="Lubbers R.J."/>
            <person name="Gomes A.C."/>
            <person name="Macurrencykelacurrency M.R."/>
            <person name="Stajich J."/>
            <person name="Grigoriev I.V."/>
            <person name="Mortensen U.H."/>
            <person name="De vries R.P."/>
            <person name="Baker S.E."/>
            <person name="Andersen M.R."/>
        </authorList>
    </citation>
    <scope>NUCLEOTIDE SEQUENCE [LARGE SCALE GENOMIC DNA]</scope>
    <source>
        <strain evidence="10 11">CBS 756.74</strain>
    </source>
</reference>
<evidence type="ECO:0000256" key="8">
    <source>
        <dbReference type="SAM" id="MobiDB-lite"/>
    </source>
</evidence>
<dbReference type="PROSITE" id="PS50048">
    <property type="entry name" value="ZN2_CY6_FUNGAL_2"/>
    <property type="match status" value="1"/>
</dbReference>
<dbReference type="Pfam" id="PF00172">
    <property type="entry name" value="Zn_clus"/>
    <property type="match status" value="1"/>
</dbReference>
<dbReference type="InterPro" id="IPR036864">
    <property type="entry name" value="Zn2-C6_fun-type_DNA-bd_sf"/>
</dbReference>
<keyword evidence="2" id="KW-0479">Metal-binding</keyword>
<name>A0ABR4L0I1_9EURO</name>
<feature type="region of interest" description="Disordered" evidence="8">
    <location>
        <begin position="106"/>
        <end position="126"/>
    </location>
</feature>
<dbReference type="GeneID" id="98163867"/>
<dbReference type="CDD" id="cd12148">
    <property type="entry name" value="fungal_TF_MHR"/>
    <property type="match status" value="1"/>
</dbReference>
<dbReference type="InterPro" id="IPR051089">
    <property type="entry name" value="prtT"/>
</dbReference>
<gene>
    <name evidence="10" type="ORF">BJX68DRAFT_279284</name>
</gene>
<dbReference type="PROSITE" id="PS00463">
    <property type="entry name" value="ZN2_CY6_FUNGAL_1"/>
    <property type="match status" value="1"/>
</dbReference>
<proteinExistence type="predicted"/>
<protein>
    <recommendedName>
        <fullName evidence="9">Zn(2)-C6 fungal-type domain-containing protein</fullName>
    </recommendedName>
</protein>
<organism evidence="10 11">
    <name type="scientific">Aspergillus pseudodeflectus</name>
    <dbReference type="NCBI Taxonomy" id="176178"/>
    <lineage>
        <taxon>Eukaryota</taxon>
        <taxon>Fungi</taxon>
        <taxon>Dikarya</taxon>
        <taxon>Ascomycota</taxon>
        <taxon>Pezizomycotina</taxon>
        <taxon>Eurotiomycetes</taxon>
        <taxon>Eurotiomycetidae</taxon>
        <taxon>Eurotiales</taxon>
        <taxon>Aspergillaceae</taxon>
        <taxon>Aspergillus</taxon>
        <taxon>Aspergillus subgen. Nidulantes</taxon>
    </lineage>
</organism>
<evidence type="ECO:0000313" key="11">
    <source>
        <dbReference type="Proteomes" id="UP001610444"/>
    </source>
</evidence>
<evidence type="ECO:0000256" key="4">
    <source>
        <dbReference type="ARBA" id="ARBA00023015"/>
    </source>
</evidence>
<dbReference type="PANTHER" id="PTHR31845:SF17">
    <property type="entry name" value="ZN(II)2CYS6 TRANSCRIPTION FACTOR (EUROFUNG)"/>
    <property type="match status" value="1"/>
</dbReference>
<evidence type="ECO:0000256" key="1">
    <source>
        <dbReference type="ARBA" id="ARBA00004123"/>
    </source>
</evidence>
<evidence type="ECO:0000256" key="7">
    <source>
        <dbReference type="ARBA" id="ARBA00023242"/>
    </source>
</evidence>
<keyword evidence="5" id="KW-0238">DNA-binding</keyword>
<keyword evidence="11" id="KW-1185">Reference proteome</keyword>
<evidence type="ECO:0000256" key="6">
    <source>
        <dbReference type="ARBA" id="ARBA00023163"/>
    </source>
</evidence>
<dbReference type="SMART" id="SM00066">
    <property type="entry name" value="GAL4"/>
    <property type="match status" value="1"/>
</dbReference>
<dbReference type="EMBL" id="JBFXLR010000007">
    <property type="protein sequence ID" value="KAL2856993.1"/>
    <property type="molecule type" value="Genomic_DNA"/>
</dbReference>